<accession>A0A6A4H030</accession>
<feature type="region of interest" description="Disordered" evidence="1">
    <location>
        <begin position="88"/>
        <end position="128"/>
    </location>
</feature>
<dbReference type="AlphaFoldDB" id="A0A6A4H030"/>
<organism evidence="2 3">
    <name type="scientific">Gymnopus androsaceus JB14</name>
    <dbReference type="NCBI Taxonomy" id="1447944"/>
    <lineage>
        <taxon>Eukaryota</taxon>
        <taxon>Fungi</taxon>
        <taxon>Dikarya</taxon>
        <taxon>Basidiomycota</taxon>
        <taxon>Agaricomycotina</taxon>
        <taxon>Agaricomycetes</taxon>
        <taxon>Agaricomycetidae</taxon>
        <taxon>Agaricales</taxon>
        <taxon>Marasmiineae</taxon>
        <taxon>Omphalotaceae</taxon>
        <taxon>Gymnopus</taxon>
    </lineage>
</organism>
<keyword evidence="3" id="KW-1185">Reference proteome</keyword>
<name>A0A6A4H030_9AGAR</name>
<evidence type="ECO:0000313" key="3">
    <source>
        <dbReference type="Proteomes" id="UP000799118"/>
    </source>
</evidence>
<sequence>MDLSYQMLTNAATHEKLRELKEKDPKLWNKLTESTEILPLTDDIVPEDAMELDDVGVPDDSEIPVQILVNNIIESGPAAKRAEGLRLDGIAEQPDPEEAEMEREMKDEEEARNIAEGSKQELSRTKSG</sequence>
<dbReference type="EMBL" id="ML769639">
    <property type="protein sequence ID" value="KAE9390980.1"/>
    <property type="molecule type" value="Genomic_DNA"/>
</dbReference>
<feature type="compositionally biased region" description="Basic and acidic residues" evidence="1">
    <location>
        <begin position="102"/>
        <end position="128"/>
    </location>
</feature>
<reference evidence="2" key="1">
    <citation type="journal article" date="2019" name="Environ. Microbiol.">
        <title>Fungal ecological strategies reflected in gene transcription - a case study of two litter decomposers.</title>
        <authorList>
            <person name="Barbi F."/>
            <person name="Kohler A."/>
            <person name="Barry K."/>
            <person name="Baskaran P."/>
            <person name="Daum C."/>
            <person name="Fauchery L."/>
            <person name="Ihrmark K."/>
            <person name="Kuo A."/>
            <person name="LaButti K."/>
            <person name="Lipzen A."/>
            <person name="Morin E."/>
            <person name="Grigoriev I.V."/>
            <person name="Henrissat B."/>
            <person name="Lindahl B."/>
            <person name="Martin F."/>
        </authorList>
    </citation>
    <scope>NUCLEOTIDE SEQUENCE</scope>
    <source>
        <strain evidence="2">JB14</strain>
    </source>
</reference>
<dbReference type="Proteomes" id="UP000799118">
    <property type="component" value="Unassembled WGS sequence"/>
</dbReference>
<protein>
    <submittedName>
        <fullName evidence="2">Uncharacterized protein</fullName>
    </submittedName>
</protein>
<evidence type="ECO:0000313" key="2">
    <source>
        <dbReference type="EMBL" id="KAE9390980.1"/>
    </source>
</evidence>
<gene>
    <name evidence="2" type="ORF">BT96DRAFT_945690</name>
</gene>
<proteinExistence type="predicted"/>
<evidence type="ECO:0000256" key="1">
    <source>
        <dbReference type="SAM" id="MobiDB-lite"/>
    </source>
</evidence>